<keyword evidence="3" id="KW-1185">Reference proteome</keyword>
<reference evidence="2" key="1">
    <citation type="submission" date="2023-06" db="EMBL/GenBank/DDBJ databases">
        <title>Genome-scale phylogeny and comparative genomics of the fungal order Sordariales.</title>
        <authorList>
            <consortium name="Lawrence Berkeley National Laboratory"/>
            <person name="Hensen N."/>
            <person name="Bonometti L."/>
            <person name="Westerberg I."/>
            <person name="Brannstrom I.O."/>
            <person name="Guillou S."/>
            <person name="Cros-Aarteil S."/>
            <person name="Calhoun S."/>
            <person name="Haridas S."/>
            <person name="Kuo A."/>
            <person name="Mondo S."/>
            <person name="Pangilinan J."/>
            <person name="Riley R."/>
            <person name="Labutti K."/>
            <person name="Andreopoulos B."/>
            <person name="Lipzen A."/>
            <person name="Chen C."/>
            <person name="Yanf M."/>
            <person name="Daum C."/>
            <person name="Ng V."/>
            <person name="Clum A."/>
            <person name="Steindorff A."/>
            <person name="Ohm R."/>
            <person name="Martin F."/>
            <person name="Silar P."/>
            <person name="Natvig D."/>
            <person name="Lalanne C."/>
            <person name="Gautier V."/>
            <person name="Ament-Velasquez S.L."/>
            <person name="Kruys A."/>
            <person name="Hutchinson M.I."/>
            <person name="Powell A.J."/>
            <person name="Barry K."/>
            <person name="Miller A.N."/>
            <person name="Grigoriev I.V."/>
            <person name="Debuchy R."/>
            <person name="Gladieux P."/>
            <person name="Thoren M.H."/>
            <person name="Johannesson H."/>
        </authorList>
    </citation>
    <scope>NUCLEOTIDE SEQUENCE</scope>
    <source>
        <strain evidence="2">PSN4</strain>
    </source>
</reference>
<evidence type="ECO:0000313" key="3">
    <source>
        <dbReference type="Proteomes" id="UP001239445"/>
    </source>
</evidence>
<accession>A0AAJ0B2T0</accession>
<sequence length="555" mass="62505">MEIRAPPGYFPSVSTSPGLVMPRPEEPMGLQLHEYYKVENLPARETPSTLKKLFAVLPEFQKNRTEQNKHCVPEVEGQAPRRRATRALPRKPDAWSNYQVIQNFLLSLAAELDSLNPQLCPVLGSPARPSLQDHMKGMLVSIDHLVMGLYDRDRSTRFSPHDPRSMTFWQLVYDKCLGLAGISHGYVASEKLCFLWRRCLGELDAAALQVRSAAFLIYLWGICGVLLGTRFFVRFKSDPSALLRIFLQELRGRCLTLMGRQDVLMVLLDSILGLLEAGPLFVKKGLRVGCWKTLDVLAQMVGCSSPLVLKTTAFFCEYYWKADSQLQQVRLERYEPLLDAIHQQSPTHDDIQVLHDFTVSQRHTSPTEIPQYIEVLHRLALQQCQMALGSGPLRYDTASRALQYSVELLARWEEHNQNSKTRTIIARIDEIQVRPPMPRHGNDMVGAHTEDAAVDPGSTSKKKKANAQRRMTLSIILGDDGSSSAQSSTKIVDGPRAPRPPPKTTRPKGPAQTPPMNPNKSCEECGETFRSRKVLFQSHLTPVTQKCPAMYPWAD</sequence>
<name>A0AAJ0B2T0_9PEZI</name>
<gene>
    <name evidence="2" type="ORF">QBC47DRAFT_465628</name>
</gene>
<feature type="compositionally biased region" description="Polar residues" evidence="1">
    <location>
        <begin position="481"/>
        <end position="490"/>
    </location>
</feature>
<dbReference type="Proteomes" id="UP001239445">
    <property type="component" value="Unassembled WGS sequence"/>
</dbReference>
<evidence type="ECO:0000256" key="1">
    <source>
        <dbReference type="SAM" id="MobiDB-lite"/>
    </source>
</evidence>
<organism evidence="2 3">
    <name type="scientific">Echria macrotheca</name>
    <dbReference type="NCBI Taxonomy" id="438768"/>
    <lineage>
        <taxon>Eukaryota</taxon>
        <taxon>Fungi</taxon>
        <taxon>Dikarya</taxon>
        <taxon>Ascomycota</taxon>
        <taxon>Pezizomycotina</taxon>
        <taxon>Sordariomycetes</taxon>
        <taxon>Sordariomycetidae</taxon>
        <taxon>Sordariales</taxon>
        <taxon>Schizotheciaceae</taxon>
        <taxon>Echria</taxon>
    </lineage>
</organism>
<dbReference type="EMBL" id="MU839861">
    <property type="protein sequence ID" value="KAK1749328.1"/>
    <property type="molecule type" value="Genomic_DNA"/>
</dbReference>
<evidence type="ECO:0000313" key="2">
    <source>
        <dbReference type="EMBL" id="KAK1749328.1"/>
    </source>
</evidence>
<protein>
    <submittedName>
        <fullName evidence="2">Uncharacterized protein</fullName>
    </submittedName>
</protein>
<feature type="region of interest" description="Disordered" evidence="1">
    <location>
        <begin position="434"/>
        <end position="524"/>
    </location>
</feature>
<comment type="caution">
    <text evidence="2">The sequence shown here is derived from an EMBL/GenBank/DDBJ whole genome shotgun (WGS) entry which is preliminary data.</text>
</comment>
<proteinExistence type="predicted"/>
<dbReference type="AlphaFoldDB" id="A0AAJ0B2T0"/>